<dbReference type="GO" id="GO:0019239">
    <property type="term" value="F:deaminase activity"/>
    <property type="evidence" value="ECO:0007669"/>
    <property type="project" value="TreeGrafter"/>
</dbReference>
<dbReference type="InterPro" id="IPR035959">
    <property type="entry name" value="RutC-like_sf"/>
</dbReference>
<dbReference type="SUPFAM" id="SSF55298">
    <property type="entry name" value="YjgF-like"/>
    <property type="match status" value="1"/>
</dbReference>
<name>A0A381NBD6_9ZZZZ</name>
<keyword evidence="2" id="KW-0472">Membrane</keyword>
<protein>
    <submittedName>
        <fullName evidence="3">Uncharacterized protein</fullName>
    </submittedName>
</protein>
<evidence type="ECO:0000256" key="2">
    <source>
        <dbReference type="SAM" id="Phobius"/>
    </source>
</evidence>
<gene>
    <name evidence="3" type="ORF">METZ01_LOCUS4760</name>
</gene>
<reference evidence="3" key="1">
    <citation type="submission" date="2018-05" db="EMBL/GenBank/DDBJ databases">
        <authorList>
            <person name="Lanie J.A."/>
            <person name="Ng W.-L."/>
            <person name="Kazmierczak K.M."/>
            <person name="Andrzejewski T.M."/>
            <person name="Davidsen T.M."/>
            <person name="Wayne K.J."/>
            <person name="Tettelin H."/>
            <person name="Glass J.I."/>
            <person name="Rusch D."/>
            <person name="Podicherti R."/>
            <person name="Tsui H.-C.T."/>
            <person name="Winkler M.E."/>
        </authorList>
    </citation>
    <scope>NUCLEOTIDE SEQUENCE</scope>
</reference>
<dbReference type="PANTHER" id="PTHR11803:SF39">
    <property type="entry name" value="2-IMINOBUTANOATE_2-IMINOPROPANOATE DEAMINASE"/>
    <property type="match status" value="1"/>
</dbReference>
<organism evidence="3">
    <name type="scientific">marine metagenome</name>
    <dbReference type="NCBI Taxonomy" id="408172"/>
    <lineage>
        <taxon>unclassified sequences</taxon>
        <taxon>metagenomes</taxon>
        <taxon>ecological metagenomes</taxon>
    </lineage>
</organism>
<evidence type="ECO:0000256" key="1">
    <source>
        <dbReference type="ARBA" id="ARBA00010552"/>
    </source>
</evidence>
<comment type="similarity">
    <text evidence="1">Belongs to the RutC family.</text>
</comment>
<evidence type="ECO:0000313" key="3">
    <source>
        <dbReference type="EMBL" id="SUZ51906.1"/>
    </source>
</evidence>
<dbReference type="Gene3D" id="3.30.1330.40">
    <property type="entry name" value="RutC-like"/>
    <property type="match status" value="1"/>
</dbReference>
<keyword evidence="2" id="KW-1133">Transmembrane helix</keyword>
<dbReference type="EMBL" id="UINC01000245">
    <property type="protein sequence ID" value="SUZ51906.1"/>
    <property type="molecule type" value="Genomic_DNA"/>
</dbReference>
<dbReference type="FunFam" id="3.30.1330.40:FF:000001">
    <property type="entry name" value="L-PSP family endoribonuclease"/>
    <property type="match status" value="1"/>
</dbReference>
<dbReference type="CDD" id="cd00448">
    <property type="entry name" value="YjgF_YER057c_UK114_family"/>
    <property type="match status" value="1"/>
</dbReference>
<dbReference type="AlphaFoldDB" id="A0A381NBD6"/>
<dbReference type="InterPro" id="IPR006175">
    <property type="entry name" value="YjgF/YER057c/UK114"/>
</dbReference>
<keyword evidence="2" id="KW-0812">Transmembrane</keyword>
<accession>A0A381NBD6</accession>
<proteinExistence type="inferred from homology"/>
<dbReference type="NCBIfam" id="TIGR00004">
    <property type="entry name" value="Rid family detoxifying hydrolase"/>
    <property type="match status" value="1"/>
</dbReference>
<dbReference type="Pfam" id="PF01042">
    <property type="entry name" value="Ribonuc_L-PSP"/>
    <property type="match status" value="1"/>
</dbReference>
<dbReference type="GO" id="GO:0005829">
    <property type="term" value="C:cytosol"/>
    <property type="evidence" value="ECO:0007669"/>
    <property type="project" value="TreeGrafter"/>
</dbReference>
<feature type="transmembrane region" description="Helical" evidence="2">
    <location>
        <begin position="6"/>
        <end position="26"/>
    </location>
</feature>
<sequence length="159" mass="17995">MNMKKALNFFYVCLAIFFIALAYNTFNNKNKTDMKRIINTSNAPKPIGPYNQAVISGDLMFISGQVAFDPNTDELVLDDIQSETKQVMENLKSILEEANLSFNNVVKTTIFLSDMNDFQQVNEVYGSYFSNNQAPARETVEVSRLPKDVNVEISMIAQK</sequence>
<dbReference type="PANTHER" id="PTHR11803">
    <property type="entry name" value="2-IMINOBUTANOATE/2-IMINOPROPANOATE DEAMINASE RIDA"/>
    <property type="match status" value="1"/>
</dbReference>
<dbReference type="InterPro" id="IPR006056">
    <property type="entry name" value="RidA"/>
</dbReference>